<keyword evidence="1" id="KW-1133">Transmembrane helix</keyword>
<organism evidence="2 3">
    <name type="scientific">Salinispora arenicola</name>
    <dbReference type="NCBI Taxonomy" id="168697"/>
    <lineage>
        <taxon>Bacteria</taxon>
        <taxon>Bacillati</taxon>
        <taxon>Actinomycetota</taxon>
        <taxon>Actinomycetes</taxon>
        <taxon>Micromonosporales</taxon>
        <taxon>Micromonosporaceae</taxon>
        <taxon>Salinispora</taxon>
    </lineage>
</organism>
<protein>
    <recommendedName>
        <fullName evidence="4">PknH-like protein</fullName>
    </recommendedName>
</protein>
<evidence type="ECO:0008006" key="4">
    <source>
        <dbReference type="Google" id="ProtNLM"/>
    </source>
</evidence>
<proteinExistence type="predicted"/>
<evidence type="ECO:0000256" key="1">
    <source>
        <dbReference type="SAM" id="Phobius"/>
    </source>
</evidence>
<keyword evidence="1" id="KW-0472">Membrane</keyword>
<dbReference type="AlphaFoldDB" id="A0A542XHW0"/>
<keyword evidence="1" id="KW-0812">Transmembrane</keyword>
<comment type="caution">
    <text evidence="2">The sequence shown here is derived from an EMBL/GenBank/DDBJ whole genome shotgun (WGS) entry which is preliminary data.</text>
</comment>
<reference evidence="2 3" key="1">
    <citation type="submission" date="2019-06" db="EMBL/GenBank/DDBJ databases">
        <title>Sequencing the genomes of 1000 actinobacteria strains.</title>
        <authorList>
            <person name="Klenk H.-P."/>
        </authorList>
    </citation>
    <scope>NUCLEOTIDE SEQUENCE [LARGE SCALE GENOMIC DNA]</scope>
    <source>
        <strain evidence="2 3">DSM 44819</strain>
    </source>
</reference>
<dbReference type="GeneID" id="93769827"/>
<dbReference type="RefSeq" id="WP_016811058.1">
    <property type="nucleotide sequence ID" value="NZ_BOQM01000011.1"/>
</dbReference>
<accession>A0A542XHW0</accession>
<evidence type="ECO:0000313" key="2">
    <source>
        <dbReference type="EMBL" id="TQL35428.1"/>
    </source>
</evidence>
<name>A0A542XHW0_SALAC</name>
<dbReference type="EMBL" id="VFOL01000001">
    <property type="protein sequence ID" value="TQL35428.1"/>
    <property type="molecule type" value="Genomic_DNA"/>
</dbReference>
<sequence length="287" mass="31561">MRDEMSVVEPVRRYLCEVRWLEAAEIRARARRRSRRTALVVGLVLVGTLSATTIAMFGRPWNYPPAVEDPAVSASVSPAGQVASMRSDVPRDALVQQSDLAIRTELQLDEPAPGGTVDLGPGLGRCSAGTATQAWASRSQTLLSRSPDSVDQLGDILVVQDLYRFRDDGARRLFEQVRQAILACPQWGEVRTADHNGSPVLVETTRRWDTPRVDFAGDESLLLRHSVSSVHDHVNGDVHRVTNSPDLRVVLRVGDLVTVLRMADEAKLVRLADVAARRMCVAANPRC</sequence>
<evidence type="ECO:0000313" key="3">
    <source>
        <dbReference type="Proteomes" id="UP000315983"/>
    </source>
</evidence>
<feature type="transmembrane region" description="Helical" evidence="1">
    <location>
        <begin position="37"/>
        <end position="58"/>
    </location>
</feature>
<dbReference type="Proteomes" id="UP000315983">
    <property type="component" value="Unassembled WGS sequence"/>
</dbReference>
<gene>
    <name evidence="2" type="ORF">FB564_0473</name>
</gene>